<evidence type="ECO:0000313" key="3">
    <source>
        <dbReference type="EMBL" id="MFH8583382.1"/>
    </source>
</evidence>
<feature type="chain" id="PRO_5045498988" description="Integral membrane protein" evidence="2">
    <location>
        <begin position="18"/>
        <end position="183"/>
    </location>
</feature>
<evidence type="ECO:0000256" key="1">
    <source>
        <dbReference type="SAM" id="Phobius"/>
    </source>
</evidence>
<keyword evidence="1" id="KW-1133">Transmembrane helix</keyword>
<evidence type="ECO:0000313" key="4">
    <source>
        <dbReference type="Proteomes" id="UP001610990"/>
    </source>
</evidence>
<name>A0ABW7R5P6_9ACTN</name>
<evidence type="ECO:0000256" key="2">
    <source>
        <dbReference type="SAM" id="SignalP"/>
    </source>
</evidence>
<evidence type="ECO:0008006" key="5">
    <source>
        <dbReference type="Google" id="ProtNLM"/>
    </source>
</evidence>
<dbReference type="RefSeq" id="WP_367434740.1">
    <property type="nucleotide sequence ID" value="NZ_CP108413.1"/>
</dbReference>
<sequence length="183" mass="18873">MAALLFGVMFFTQGLTATGVIGTHGSLTVSECSVHKVSSTGRKGGGPPSTHTFDCTGTFRADDGKFVDDRAVIDDVEKRIPEGVVLPAQKDESTPGGGYLMRGSWSAIPKFLGAFTGLLIADIALFFLLTGVLWKTDGSWSAVGAAWRATKGTATRVVVVVLAAAALLGAFVAAPVLGVTLKG</sequence>
<feature type="signal peptide" evidence="2">
    <location>
        <begin position="1"/>
        <end position="17"/>
    </location>
</feature>
<reference evidence="3 4" key="1">
    <citation type="submission" date="2024-10" db="EMBL/GenBank/DDBJ databases">
        <title>The Natural Products Discovery Center: Release of the First 8490 Sequenced Strains for Exploring Actinobacteria Biosynthetic Diversity.</title>
        <authorList>
            <person name="Kalkreuter E."/>
            <person name="Kautsar S.A."/>
            <person name="Yang D."/>
            <person name="Bader C.D."/>
            <person name="Teijaro C.N."/>
            <person name="Fluegel L."/>
            <person name="Davis C.M."/>
            <person name="Simpson J.R."/>
            <person name="Lauterbach L."/>
            <person name="Steele A.D."/>
            <person name="Gui C."/>
            <person name="Meng S."/>
            <person name="Li G."/>
            <person name="Viehrig K."/>
            <person name="Ye F."/>
            <person name="Su P."/>
            <person name="Kiefer A.F."/>
            <person name="Nichols A."/>
            <person name="Cepeda A.J."/>
            <person name="Yan W."/>
            <person name="Fan B."/>
            <person name="Jiang Y."/>
            <person name="Adhikari A."/>
            <person name="Zheng C.-J."/>
            <person name="Schuster L."/>
            <person name="Cowan T.M."/>
            <person name="Smanski M.J."/>
            <person name="Chevrette M.G."/>
            <person name="De Carvalho L.P.S."/>
            <person name="Shen B."/>
        </authorList>
    </citation>
    <scope>NUCLEOTIDE SEQUENCE [LARGE SCALE GENOMIC DNA]</scope>
    <source>
        <strain evidence="3 4">NPDC018013</strain>
    </source>
</reference>
<keyword evidence="1" id="KW-0812">Transmembrane</keyword>
<dbReference type="EMBL" id="JBIRGH010000001">
    <property type="protein sequence ID" value="MFH8583382.1"/>
    <property type="molecule type" value="Genomic_DNA"/>
</dbReference>
<feature type="transmembrane region" description="Helical" evidence="1">
    <location>
        <begin position="154"/>
        <end position="177"/>
    </location>
</feature>
<organism evidence="3 4">
    <name type="scientific">Streptomyces celluloflavus</name>
    <dbReference type="NCBI Taxonomy" id="58344"/>
    <lineage>
        <taxon>Bacteria</taxon>
        <taxon>Bacillati</taxon>
        <taxon>Actinomycetota</taxon>
        <taxon>Actinomycetes</taxon>
        <taxon>Kitasatosporales</taxon>
        <taxon>Streptomycetaceae</taxon>
        <taxon>Streptomyces</taxon>
    </lineage>
</organism>
<keyword evidence="2" id="KW-0732">Signal</keyword>
<accession>A0ABW7R5P6</accession>
<keyword evidence="1" id="KW-0472">Membrane</keyword>
<comment type="caution">
    <text evidence="3">The sequence shown here is derived from an EMBL/GenBank/DDBJ whole genome shotgun (WGS) entry which is preliminary data.</text>
</comment>
<gene>
    <name evidence="3" type="ORF">ACH4GP_03155</name>
</gene>
<keyword evidence="4" id="KW-1185">Reference proteome</keyword>
<proteinExistence type="predicted"/>
<dbReference type="Proteomes" id="UP001610990">
    <property type="component" value="Unassembled WGS sequence"/>
</dbReference>
<protein>
    <recommendedName>
        <fullName evidence="5">Integral membrane protein</fullName>
    </recommendedName>
</protein>
<feature type="transmembrane region" description="Helical" evidence="1">
    <location>
        <begin position="111"/>
        <end position="134"/>
    </location>
</feature>